<gene>
    <name evidence="1" type="ORF">F5985_02595</name>
</gene>
<organism evidence="1 2">
    <name type="scientific">Malikia spinosa</name>
    <dbReference type="NCBI Taxonomy" id="86180"/>
    <lineage>
        <taxon>Bacteria</taxon>
        <taxon>Pseudomonadati</taxon>
        <taxon>Pseudomonadota</taxon>
        <taxon>Betaproteobacteria</taxon>
        <taxon>Burkholderiales</taxon>
        <taxon>Comamonadaceae</taxon>
        <taxon>Malikia</taxon>
    </lineage>
</organism>
<name>A0A7C9J4R8_9BURK</name>
<dbReference type="RefSeq" id="WP_161124210.1">
    <property type="nucleotide sequence ID" value="NZ_VYSB01000002.1"/>
</dbReference>
<dbReference type="EMBL" id="VYSB01000002">
    <property type="protein sequence ID" value="MYZ51051.1"/>
    <property type="molecule type" value="Genomic_DNA"/>
</dbReference>
<comment type="caution">
    <text evidence="1">The sequence shown here is derived from an EMBL/GenBank/DDBJ whole genome shotgun (WGS) entry which is preliminary data.</text>
</comment>
<proteinExistence type="predicted"/>
<sequence>QHFQQQDRHHEWWVEARARSLGSHFWGFLELAPDAAALPAAQALGGRVGNARATWAQALGQAPAGASAAESLLRLEMAAEVPTPAEQLDARRALQLKLLTRRNDPAPAQTWAQDVAQVLASGYDAAQARRLQAALKLLLRK</sequence>
<dbReference type="AlphaFoldDB" id="A0A7C9J4R8"/>
<evidence type="ECO:0008006" key="3">
    <source>
        <dbReference type="Google" id="ProtNLM"/>
    </source>
</evidence>
<feature type="non-terminal residue" evidence="1">
    <location>
        <position position="1"/>
    </location>
</feature>
<dbReference type="Pfam" id="PF05936">
    <property type="entry name" value="T6SS_VasE"/>
    <property type="match status" value="1"/>
</dbReference>
<reference evidence="1 2" key="1">
    <citation type="submission" date="2019-09" db="EMBL/GenBank/DDBJ databases">
        <title>Identification of Malikia spinosa a prominent benzene-, toluene-, and ethylbenzene-degrading bacterium: enrichment, isolation and whole genome sequencing.</title>
        <authorList>
            <person name="Tancsics A."/>
            <person name="Revesz F."/>
            <person name="Kriszt B."/>
        </authorList>
    </citation>
    <scope>NUCLEOTIDE SEQUENCE [LARGE SCALE GENOMIC DNA]</scope>
    <source>
        <strain evidence="1 2">AB6</strain>
    </source>
</reference>
<evidence type="ECO:0000313" key="2">
    <source>
        <dbReference type="Proteomes" id="UP000481947"/>
    </source>
</evidence>
<accession>A0A7C9J4R8</accession>
<protein>
    <recommendedName>
        <fullName evidence="3">DUF349 domain-containing protein</fullName>
    </recommendedName>
</protein>
<evidence type="ECO:0000313" key="1">
    <source>
        <dbReference type="EMBL" id="MYZ51051.1"/>
    </source>
</evidence>
<dbReference type="Proteomes" id="UP000481947">
    <property type="component" value="Unassembled WGS sequence"/>
</dbReference>
<dbReference type="InterPro" id="IPR010263">
    <property type="entry name" value="T6SS_TssK"/>
</dbReference>